<dbReference type="Pfam" id="PF07238">
    <property type="entry name" value="PilZ"/>
    <property type="match status" value="1"/>
</dbReference>
<dbReference type="Proteomes" id="UP000095229">
    <property type="component" value="Unassembled WGS sequence"/>
</dbReference>
<gene>
    <name evidence="2" type="ORF">lpari_02530</name>
</gene>
<evidence type="ECO:0000313" key="2">
    <source>
        <dbReference type="EMBL" id="OEH46514.1"/>
    </source>
</evidence>
<keyword evidence="3" id="KW-1185">Reference proteome</keyword>
<dbReference type="InterPro" id="IPR009875">
    <property type="entry name" value="PilZ_domain"/>
</dbReference>
<evidence type="ECO:0000259" key="1">
    <source>
        <dbReference type="Pfam" id="PF07238"/>
    </source>
</evidence>
<dbReference type="PATRIC" id="fig|45071.6.peg.2452"/>
<sequence>MQVYGTCSLNAVNGATMPIHERRQHFRVEDHIYFNYRTMEPGELCPDRAVVDQLLGKNGQRYLEAAHYFQEIDYELAELTQVIALKEPTIAHYLNLLNAKIDYLSRQMLMTNTIQLRKVNISLGGMAFKTPDLIKEKTQIKLVIYTKPKMIPIIVEGTVVYSQYQSEHNYRTAVQFNGLTNEQEQILSQHILLAQAKHRSD</sequence>
<dbReference type="Gene3D" id="2.40.10.220">
    <property type="entry name" value="predicted glycosyltransferase like domains"/>
    <property type="match status" value="1"/>
</dbReference>
<feature type="domain" description="PilZ" evidence="1">
    <location>
        <begin position="119"/>
        <end position="191"/>
    </location>
</feature>
<evidence type="ECO:0000313" key="3">
    <source>
        <dbReference type="Proteomes" id="UP000095229"/>
    </source>
</evidence>
<dbReference type="AlphaFoldDB" id="A0A1E5JPQ6"/>
<reference evidence="2 3" key="1">
    <citation type="submission" date="2016-02" db="EMBL/GenBank/DDBJ databases">
        <title>Secondary metabolites in Legionella.</title>
        <authorList>
            <person name="Tobias N.J."/>
            <person name="Bode H.B."/>
        </authorList>
    </citation>
    <scope>NUCLEOTIDE SEQUENCE [LARGE SCALE GENOMIC DNA]</scope>
    <source>
        <strain evidence="2 3">DSM 19216</strain>
    </source>
</reference>
<comment type="caution">
    <text evidence="2">The sequence shown here is derived from an EMBL/GenBank/DDBJ whole genome shotgun (WGS) entry which is preliminary data.</text>
</comment>
<name>A0A1E5JPQ6_9GAMM</name>
<accession>A0A1E5JPQ6</accession>
<dbReference type="EMBL" id="LSOG01000067">
    <property type="protein sequence ID" value="OEH46514.1"/>
    <property type="molecule type" value="Genomic_DNA"/>
</dbReference>
<organism evidence="2 3">
    <name type="scientific">Legionella parisiensis</name>
    <dbReference type="NCBI Taxonomy" id="45071"/>
    <lineage>
        <taxon>Bacteria</taxon>
        <taxon>Pseudomonadati</taxon>
        <taxon>Pseudomonadota</taxon>
        <taxon>Gammaproteobacteria</taxon>
        <taxon>Legionellales</taxon>
        <taxon>Legionellaceae</taxon>
        <taxon>Legionella</taxon>
    </lineage>
</organism>
<dbReference type="STRING" id="45071.Lpar_2286"/>
<proteinExistence type="predicted"/>
<protein>
    <recommendedName>
        <fullName evidence="1">PilZ domain-containing protein</fullName>
    </recommendedName>
</protein>
<dbReference type="GO" id="GO:0035438">
    <property type="term" value="F:cyclic-di-GMP binding"/>
    <property type="evidence" value="ECO:0007669"/>
    <property type="project" value="InterPro"/>
</dbReference>